<dbReference type="AlphaFoldDB" id="A0A915PSJ1"/>
<dbReference type="Proteomes" id="UP000887581">
    <property type="component" value="Unplaced"/>
</dbReference>
<keyword evidence="2" id="KW-1185">Reference proteome</keyword>
<evidence type="ECO:0000313" key="2">
    <source>
        <dbReference type="Proteomes" id="UP000887581"/>
    </source>
</evidence>
<feature type="region of interest" description="Disordered" evidence="1">
    <location>
        <begin position="145"/>
        <end position="177"/>
    </location>
</feature>
<evidence type="ECO:0000256" key="1">
    <source>
        <dbReference type="SAM" id="MobiDB-lite"/>
    </source>
</evidence>
<sequence length="203" mass="22202">MTIPTAVAIMDTSRITKQRQQQRETLSPSPVVVLRSTPGRTTWTKRLSKTIQRRSSSFLNTLVPFRKSIDHSHSNTNDDKLVIPLPLHHKRHASASPAISVQTSAKGASSPIQEKFSTVSVATASAATAGIVALISSSIQKEDINREGNEAKNGIHGAEGKQQPRKERQKVRTGLSTKEFLPIDRSHSFIRYCSPALAGEELS</sequence>
<feature type="compositionally biased region" description="Polar residues" evidence="1">
    <location>
        <begin position="13"/>
        <end position="28"/>
    </location>
</feature>
<protein>
    <submittedName>
        <fullName evidence="3">Uncharacterized protein</fullName>
    </submittedName>
</protein>
<accession>A0A915PSJ1</accession>
<dbReference type="WBParaSite" id="sdigi.contig38.g2566.t1">
    <property type="protein sequence ID" value="sdigi.contig38.g2566.t1"/>
    <property type="gene ID" value="sdigi.contig38.g2566"/>
</dbReference>
<name>A0A915PSJ1_9BILA</name>
<proteinExistence type="predicted"/>
<evidence type="ECO:0000313" key="3">
    <source>
        <dbReference type="WBParaSite" id="sdigi.contig38.g2566.t1"/>
    </source>
</evidence>
<organism evidence="2 3">
    <name type="scientific">Setaria digitata</name>
    <dbReference type="NCBI Taxonomy" id="48799"/>
    <lineage>
        <taxon>Eukaryota</taxon>
        <taxon>Metazoa</taxon>
        <taxon>Ecdysozoa</taxon>
        <taxon>Nematoda</taxon>
        <taxon>Chromadorea</taxon>
        <taxon>Rhabditida</taxon>
        <taxon>Spirurina</taxon>
        <taxon>Spiruromorpha</taxon>
        <taxon>Filarioidea</taxon>
        <taxon>Setariidae</taxon>
        <taxon>Setaria</taxon>
    </lineage>
</organism>
<reference evidence="3" key="1">
    <citation type="submission" date="2022-11" db="UniProtKB">
        <authorList>
            <consortium name="WormBaseParasite"/>
        </authorList>
    </citation>
    <scope>IDENTIFICATION</scope>
</reference>
<feature type="region of interest" description="Disordered" evidence="1">
    <location>
        <begin position="1"/>
        <end position="28"/>
    </location>
</feature>